<proteinExistence type="predicted"/>
<name>A0A330M013_9GAMM</name>
<dbReference type="EMBL" id="LS483452">
    <property type="protein sequence ID" value="SQH74884.1"/>
    <property type="molecule type" value="Genomic_DNA"/>
</dbReference>
<dbReference type="AlphaFoldDB" id="A0A330M013"/>
<organism evidence="1 2">
    <name type="scientific">Shewanella benthica</name>
    <dbReference type="NCBI Taxonomy" id="43661"/>
    <lineage>
        <taxon>Bacteria</taxon>
        <taxon>Pseudomonadati</taxon>
        <taxon>Pseudomonadota</taxon>
        <taxon>Gammaproteobacteria</taxon>
        <taxon>Alteromonadales</taxon>
        <taxon>Shewanellaceae</taxon>
        <taxon>Shewanella</taxon>
    </lineage>
</organism>
<dbReference type="KEGG" id="sbk:SHEWBE_0915"/>
<accession>A0A330M013</accession>
<dbReference type="Proteomes" id="UP000250123">
    <property type="component" value="Chromosome SHEWBE"/>
</dbReference>
<protein>
    <submittedName>
        <fullName evidence="1">Uncharacterized protein</fullName>
    </submittedName>
</protein>
<gene>
    <name evidence="1" type="ORF">SHEWBE_0915</name>
</gene>
<evidence type="ECO:0000313" key="2">
    <source>
        <dbReference type="Proteomes" id="UP000250123"/>
    </source>
</evidence>
<sequence length="34" mass="3754">MTQAKYLLLDGQSQLEDDVKLLAQAFGNTSERLG</sequence>
<reference evidence="2" key="1">
    <citation type="submission" date="2018-06" db="EMBL/GenBank/DDBJ databases">
        <authorList>
            <person name="Cea G.-C."/>
            <person name="William W."/>
        </authorList>
    </citation>
    <scope>NUCLEOTIDE SEQUENCE [LARGE SCALE GENOMIC DNA]</scope>
    <source>
        <strain evidence="2">DB21MT-2</strain>
    </source>
</reference>
<evidence type="ECO:0000313" key="1">
    <source>
        <dbReference type="EMBL" id="SQH74884.1"/>
    </source>
</evidence>